<evidence type="ECO:0000313" key="3">
    <source>
        <dbReference type="Proteomes" id="UP000007266"/>
    </source>
</evidence>
<feature type="region of interest" description="Disordered" evidence="1">
    <location>
        <begin position="1"/>
        <end position="66"/>
    </location>
</feature>
<feature type="compositionally biased region" description="Basic and acidic residues" evidence="1">
    <location>
        <begin position="45"/>
        <end position="60"/>
    </location>
</feature>
<sequence>MNNLMEKLRQLQKRASPTEPKKAASTRKRKPACDKSPKITSWLNKENKGESKRAQKKQPEQLDVTVKKKKSLQRSFSFEKYGVSVPSFEKIVTDQKNFDQYRRSVEQLDVFDEDILQKNLGIDSLKEDNFMEELLDCKHLTSKDLKKAFERHKDTLDAIMEGRKYSDRHRAFHQSGNNISSAKSLFCSNSVIVFSEQQKEVLLDLMKSEFDQEDKMDSYFFKVLLPELCLIIFMEEHKMSKRSANEYLNKRPLDI</sequence>
<reference evidence="2 3" key="2">
    <citation type="journal article" date="2010" name="Nucleic Acids Res.">
        <title>BeetleBase in 2010: revisions to provide comprehensive genomic information for Tribolium castaneum.</title>
        <authorList>
            <person name="Kim H.S."/>
            <person name="Murphy T."/>
            <person name="Xia J."/>
            <person name="Caragea D."/>
            <person name="Park Y."/>
            <person name="Beeman R.W."/>
            <person name="Lorenzen M.D."/>
            <person name="Butcher S."/>
            <person name="Manak J.R."/>
            <person name="Brown S.J."/>
        </authorList>
    </citation>
    <scope>GENOME REANNOTATION</scope>
    <source>
        <strain evidence="2 3">Georgia GA2</strain>
    </source>
</reference>
<keyword evidence="3" id="KW-1185">Reference proteome</keyword>
<dbReference type="STRING" id="7070.D6X400"/>
<organism evidence="2 3">
    <name type="scientific">Tribolium castaneum</name>
    <name type="common">Red flour beetle</name>
    <dbReference type="NCBI Taxonomy" id="7070"/>
    <lineage>
        <taxon>Eukaryota</taxon>
        <taxon>Metazoa</taxon>
        <taxon>Ecdysozoa</taxon>
        <taxon>Arthropoda</taxon>
        <taxon>Hexapoda</taxon>
        <taxon>Insecta</taxon>
        <taxon>Pterygota</taxon>
        <taxon>Neoptera</taxon>
        <taxon>Endopterygota</taxon>
        <taxon>Coleoptera</taxon>
        <taxon>Polyphaga</taxon>
        <taxon>Cucujiformia</taxon>
        <taxon>Tenebrionidae</taxon>
        <taxon>Tenebrionidae incertae sedis</taxon>
        <taxon>Tribolium</taxon>
    </lineage>
</organism>
<gene>
    <name evidence="2" type="primary">AUGUSTUS-3.0.2_11327</name>
    <name evidence="2" type="ORF">TcasGA2_TC011327</name>
</gene>
<dbReference type="AlphaFoldDB" id="D6X400"/>
<name>D6X400_TRICA</name>
<protein>
    <submittedName>
        <fullName evidence="2">Uncharacterized protein</fullName>
    </submittedName>
</protein>
<dbReference type="HOGENOM" id="CLU_1047071_0_0_1"/>
<evidence type="ECO:0000256" key="1">
    <source>
        <dbReference type="SAM" id="MobiDB-lite"/>
    </source>
</evidence>
<evidence type="ECO:0000313" key="2">
    <source>
        <dbReference type="EMBL" id="EEZ97488.2"/>
    </source>
</evidence>
<dbReference type="EMBL" id="KQ971379">
    <property type="protein sequence ID" value="EEZ97488.2"/>
    <property type="molecule type" value="Genomic_DNA"/>
</dbReference>
<proteinExistence type="predicted"/>
<accession>D6X400</accession>
<reference evidence="2 3" key="1">
    <citation type="journal article" date="2008" name="Nature">
        <title>The genome of the model beetle and pest Tribolium castaneum.</title>
        <authorList>
            <consortium name="Tribolium Genome Sequencing Consortium"/>
            <person name="Richards S."/>
            <person name="Gibbs R.A."/>
            <person name="Weinstock G.M."/>
            <person name="Brown S.J."/>
            <person name="Denell R."/>
            <person name="Beeman R.W."/>
            <person name="Gibbs R."/>
            <person name="Beeman R.W."/>
            <person name="Brown S.J."/>
            <person name="Bucher G."/>
            <person name="Friedrich M."/>
            <person name="Grimmelikhuijzen C.J."/>
            <person name="Klingler M."/>
            <person name="Lorenzen M."/>
            <person name="Richards S."/>
            <person name="Roth S."/>
            <person name="Schroder R."/>
            <person name="Tautz D."/>
            <person name="Zdobnov E.M."/>
            <person name="Muzny D."/>
            <person name="Gibbs R.A."/>
            <person name="Weinstock G.M."/>
            <person name="Attaway T."/>
            <person name="Bell S."/>
            <person name="Buhay C.J."/>
            <person name="Chandrabose M.N."/>
            <person name="Chavez D."/>
            <person name="Clerk-Blankenburg K.P."/>
            <person name="Cree A."/>
            <person name="Dao M."/>
            <person name="Davis C."/>
            <person name="Chacko J."/>
            <person name="Dinh H."/>
            <person name="Dugan-Rocha S."/>
            <person name="Fowler G."/>
            <person name="Garner T.T."/>
            <person name="Garnes J."/>
            <person name="Gnirke A."/>
            <person name="Hawes A."/>
            <person name="Hernandez J."/>
            <person name="Hines S."/>
            <person name="Holder M."/>
            <person name="Hume J."/>
            <person name="Jhangiani S.N."/>
            <person name="Joshi V."/>
            <person name="Khan Z.M."/>
            <person name="Jackson L."/>
            <person name="Kovar C."/>
            <person name="Kowis A."/>
            <person name="Lee S."/>
            <person name="Lewis L.R."/>
            <person name="Margolis J."/>
            <person name="Morgan M."/>
            <person name="Nazareth L.V."/>
            <person name="Nguyen N."/>
            <person name="Okwuonu G."/>
            <person name="Parker D."/>
            <person name="Richards S."/>
            <person name="Ruiz S.J."/>
            <person name="Santibanez J."/>
            <person name="Savard J."/>
            <person name="Scherer S.E."/>
            <person name="Schneider B."/>
            <person name="Sodergren E."/>
            <person name="Tautz D."/>
            <person name="Vattahil S."/>
            <person name="Villasana D."/>
            <person name="White C.S."/>
            <person name="Wright R."/>
            <person name="Park Y."/>
            <person name="Beeman R.W."/>
            <person name="Lord J."/>
            <person name="Oppert B."/>
            <person name="Lorenzen M."/>
            <person name="Brown S."/>
            <person name="Wang L."/>
            <person name="Savard J."/>
            <person name="Tautz D."/>
            <person name="Richards S."/>
            <person name="Weinstock G."/>
            <person name="Gibbs R.A."/>
            <person name="Liu Y."/>
            <person name="Worley K."/>
            <person name="Weinstock G."/>
            <person name="Elsik C.G."/>
            <person name="Reese J.T."/>
            <person name="Elhaik E."/>
            <person name="Landan G."/>
            <person name="Graur D."/>
            <person name="Arensburger P."/>
            <person name="Atkinson P."/>
            <person name="Beeman R.W."/>
            <person name="Beidler J."/>
            <person name="Brown S.J."/>
            <person name="Demuth J.P."/>
            <person name="Drury D.W."/>
            <person name="Du Y.Z."/>
            <person name="Fujiwara H."/>
            <person name="Lorenzen M."/>
            <person name="Maselli V."/>
            <person name="Osanai M."/>
            <person name="Park Y."/>
            <person name="Robertson H.M."/>
            <person name="Tu Z."/>
            <person name="Wang J.J."/>
            <person name="Wang S."/>
            <person name="Richards S."/>
            <person name="Song H."/>
            <person name="Zhang L."/>
            <person name="Sodergren E."/>
            <person name="Werner D."/>
            <person name="Stanke M."/>
            <person name="Morgenstern B."/>
            <person name="Solovyev V."/>
            <person name="Kosarev P."/>
            <person name="Brown G."/>
            <person name="Chen H.C."/>
            <person name="Ermolaeva O."/>
            <person name="Hlavina W."/>
            <person name="Kapustin Y."/>
            <person name="Kiryutin B."/>
            <person name="Kitts P."/>
            <person name="Maglott D."/>
            <person name="Pruitt K."/>
            <person name="Sapojnikov V."/>
            <person name="Souvorov A."/>
            <person name="Mackey A.J."/>
            <person name="Waterhouse R.M."/>
            <person name="Wyder S."/>
            <person name="Zdobnov E.M."/>
            <person name="Zdobnov E.M."/>
            <person name="Wyder S."/>
            <person name="Kriventseva E.V."/>
            <person name="Kadowaki T."/>
            <person name="Bork P."/>
            <person name="Aranda M."/>
            <person name="Bao R."/>
            <person name="Beermann A."/>
            <person name="Berns N."/>
            <person name="Bolognesi R."/>
            <person name="Bonneton F."/>
            <person name="Bopp D."/>
            <person name="Brown S.J."/>
            <person name="Bucher G."/>
            <person name="Butts T."/>
            <person name="Chaumot A."/>
            <person name="Denell R.E."/>
            <person name="Ferrier D.E."/>
            <person name="Friedrich M."/>
            <person name="Gordon C.M."/>
            <person name="Jindra M."/>
            <person name="Klingler M."/>
            <person name="Lan Q."/>
            <person name="Lattorff H.M."/>
            <person name="Laudet V."/>
            <person name="von Levetsow C."/>
            <person name="Liu Z."/>
            <person name="Lutz R."/>
            <person name="Lynch J.A."/>
            <person name="da Fonseca R.N."/>
            <person name="Posnien N."/>
            <person name="Reuter R."/>
            <person name="Roth S."/>
            <person name="Savard J."/>
            <person name="Schinko J.B."/>
            <person name="Schmitt C."/>
            <person name="Schoppmeier M."/>
            <person name="Schroder R."/>
            <person name="Shippy T.D."/>
            <person name="Simonnet F."/>
            <person name="Marques-Souza H."/>
            <person name="Tautz D."/>
            <person name="Tomoyasu Y."/>
            <person name="Trauner J."/>
            <person name="Van der Zee M."/>
            <person name="Vervoort M."/>
            <person name="Wittkopp N."/>
            <person name="Wimmer E.A."/>
            <person name="Yang X."/>
            <person name="Jones A.K."/>
            <person name="Sattelle D.B."/>
            <person name="Ebert P.R."/>
            <person name="Nelson D."/>
            <person name="Scott J.G."/>
            <person name="Beeman R.W."/>
            <person name="Muthukrishnan S."/>
            <person name="Kramer K.J."/>
            <person name="Arakane Y."/>
            <person name="Beeman R.W."/>
            <person name="Zhu Q."/>
            <person name="Hogenkamp D."/>
            <person name="Dixit R."/>
            <person name="Oppert B."/>
            <person name="Jiang H."/>
            <person name="Zou Z."/>
            <person name="Marshall J."/>
            <person name="Elpidina E."/>
            <person name="Vinokurov K."/>
            <person name="Oppert C."/>
            <person name="Zou Z."/>
            <person name="Evans J."/>
            <person name="Lu Z."/>
            <person name="Zhao P."/>
            <person name="Sumathipala N."/>
            <person name="Altincicek B."/>
            <person name="Vilcinskas A."/>
            <person name="Williams M."/>
            <person name="Hultmark D."/>
            <person name="Hetru C."/>
            <person name="Jiang H."/>
            <person name="Grimmelikhuijzen C.J."/>
            <person name="Hauser F."/>
            <person name="Cazzamali G."/>
            <person name="Williamson M."/>
            <person name="Park Y."/>
            <person name="Li B."/>
            <person name="Tanaka Y."/>
            <person name="Predel R."/>
            <person name="Neupert S."/>
            <person name="Schachtner J."/>
            <person name="Verleyen P."/>
            <person name="Raible F."/>
            <person name="Bork P."/>
            <person name="Friedrich M."/>
            <person name="Walden K.K."/>
            <person name="Robertson H.M."/>
            <person name="Angeli S."/>
            <person name="Foret S."/>
            <person name="Bucher G."/>
            <person name="Schuetz S."/>
            <person name="Maleszka R."/>
            <person name="Wimmer E.A."/>
            <person name="Beeman R.W."/>
            <person name="Lorenzen M."/>
            <person name="Tomoyasu Y."/>
            <person name="Miller S.C."/>
            <person name="Grossmann D."/>
            <person name="Bucher G."/>
        </authorList>
    </citation>
    <scope>NUCLEOTIDE SEQUENCE [LARGE SCALE GENOMIC DNA]</scope>
    <source>
        <strain evidence="2 3">Georgia GA2</strain>
    </source>
</reference>
<dbReference type="Proteomes" id="UP000007266">
    <property type="component" value="Linkage group 10"/>
</dbReference>